<dbReference type="KEGG" id="obr:102719015"/>
<dbReference type="Proteomes" id="UP000006038">
    <property type="component" value="Chromosome 5"/>
</dbReference>
<evidence type="ECO:0000313" key="2">
    <source>
        <dbReference type="EnsemblPlants" id="OB05G29550.1"/>
    </source>
</evidence>
<sequence length="243" mass="25745">MFLVESSPPSMAMASLQPTLLAPPPLCCCSYALLLPRARKASPRFSNGGAFSAAKSLARGEFLGKGGTLAWRMEGRRRLGVAGAGRGPLFGGGGGGRRGTTGRVVGNLAFAALLTYLATTGQLRWVLDAIVSLWLLTILLPILGLAAFFFFAGQDIFQSNCPNCGKSFQILKSSLKDGPQLCPYCTQPFSVQGNKFVRESARFSSGRTSTSAQAFSEFFKRGSEGKTPSGTVVDIEAEVKDAE</sequence>
<dbReference type="OrthoDB" id="1935723at2759"/>
<dbReference type="STRING" id="4533.J3M8N1"/>
<reference evidence="2" key="2">
    <citation type="submission" date="2013-04" db="UniProtKB">
        <authorList>
            <consortium name="EnsemblPlants"/>
        </authorList>
    </citation>
    <scope>IDENTIFICATION</scope>
</reference>
<dbReference type="PANTHER" id="PTHR36785">
    <property type="entry name" value="OS05G0502500 PROTEIN"/>
    <property type="match status" value="1"/>
</dbReference>
<dbReference type="OMA" id="WFAGRDI"/>
<keyword evidence="1" id="KW-0472">Membrane</keyword>
<protein>
    <submittedName>
        <fullName evidence="2">Uncharacterized protein</fullName>
    </submittedName>
</protein>
<dbReference type="Gramene" id="OB05G29550.1">
    <property type="protein sequence ID" value="OB05G29550.1"/>
    <property type="gene ID" value="OB05G29550"/>
</dbReference>
<dbReference type="eggNOG" id="ENOG502RPZ2">
    <property type="taxonomic scope" value="Eukaryota"/>
</dbReference>
<name>J3M8N1_ORYBR</name>
<feature type="transmembrane region" description="Helical" evidence="1">
    <location>
        <begin position="12"/>
        <end position="34"/>
    </location>
</feature>
<dbReference type="GeneID" id="102719015"/>
<dbReference type="PANTHER" id="PTHR36785:SF1">
    <property type="entry name" value="OS05G0502500 PROTEIN"/>
    <property type="match status" value="1"/>
</dbReference>
<dbReference type="RefSeq" id="XP_006654608.2">
    <property type="nucleotide sequence ID" value="XM_006654545.3"/>
</dbReference>
<reference evidence="2" key="1">
    <citation type="journal article" date="2013" name="Nat. Commun.">
        <title>Whole-genome sequencing of Oryza brachyantha reveals mechanisms underlying Oryza genome evolution.</title>
        <authorList>
            <person name="Chen J."/>
            <person name="Huang Q."/>
            <person name="Gao D."/>
            <person name="Wang J."/>
            <person name="Lang Y."/>
            <person name="Liu T."/>
            <person name="Li B."/>
            <person name="Bai Z."/>
            <person name="Luis Goicoechea J."/>
            <person name="Liang C."/>
            <person name="Chen C."/>
            <person name="Zhang W."/>
            <person name="Sun S."/>
            <person name="Liao Y."/>
            <person name="Zhang X."/>
            <person name="Yang L."/>
            <person name="Song C."/>
            <person name="Wang M."/>
            <person name="Shi J."/>
            <person name="Liu G."/>
            <person name="Liu J."/>
            <person name="Zhou H."/>
            <person name="Zhou W."/>
            <person name="Yu Q."/>
            <person name="An N."/>
            <person name="Chen Y."/>
            <person name="Cai Q."/>
            <person name="Wang B."/>
            <person name="Liu B."/>
            <person name="Min J."/>
            <person name="Huang Y."/>
            <person name="Wu H."/>
            <person name="Li Z."/>
            <person name="Zhang Y."/>
            <person name="Yin Y."/>
            <person name="Song W."/>
            <person name="Jiang J."/>
            <person name="Jackson S.A."/>
            <person name="Wing R.A."/>
            <person name="Wang J."/>
            <person name="Chen M."/>
        </authorList>
    </citation>
    <scope>NUCLEOTIDE SEQUENCE [LARGE SCALE GENOMIC DNA]</scope>
    <source>
        <strain evidence="2">cv. IRGC 101232</strain>
    </source>
</reference>
<keyword evidence="1" id="KW-0812">Transmembrane</keyword>
<feature type="transmembrane region" description="Helical" evidence="1">
    <location>
        <begin position="104"/>
        <end position="123"/>
    </location>
</feature>
<feature type="transmembrane region" description="Helical" evidence="1">
    <location>
        <begin position="129"/>
        <end position="152"/>
    </location>
</feature>
<dbReference type="EnsemblPlants" id="OB05G29550.1">
    <property type="protein sequence ID" value="OB05G29550.1"/>
    <property type="gene ID" value="OB05G29550"/>
</dbReference>
<evidence type="ECO:0000313" key="3">
    <source>
        <dbReference type="Proteomes" id="UP000006038"/>
    </source>
</evidence>
<keyword evidence="3" id="KW-1185">Reference proteome</keyword>
<evidence type="ECO:0000256" key="1">
    <source>
        <dbReference type="SAM" id="Phobius"/>
    </source>
</evidence>
<accession>J3M8N1</accession>
<organism evidence="2">
    <name type="scientific">Oryza brachyantha</name>
    <name type="common">malo sina</name>
    <dbReference type="NCBI Taxonomy" id="4533"/>
    <lineage>
        <taxon>Eukaryota</taxon>
        <taxon>Viridiplantae</taxon>
        <taxon>Streptophyta</taxon>
        <taxon>Embryophyta</taxon>
        <taxon>Tracheophyta</taxon>
        <taxon>Spermatophyta</taxon>
        <taxon>Magnoliopsida</taxon>
        <taxon>Liliopsida</taxon>
        <taxon>Poales</taxon>
        <taxon>Poaceae</taxon>
        <taxon>BOP clade</taxon>
        <taxon>Oryzoideae</taxon>
        <taxon>Oryzeae</taxon>
        <taxon>Oryzinae</taxon>
        <taxon>Oryza</taxon>
    </lineage>
</organism>
<gene>
    <name evidence="2" type="primary">LOC102719015</name>
</gene>
<dbReference type="AlphaFoldDB" id="J3M8N1"/>
<proteinExistence type="predicted"/>
<keyword evidence="1" id="KW-1133">Transmembrane helix</keyword>
<dbReference type="HOGENOM" id="CLU_074471_0_0_1"/>